<dbReference type="InterPro" id="IPR051223">
    <property type="entry name" value="Polycystin"/>
</dbReference>
<feature type="compositionally biased region" description="Basic residues" evidence="7">
    <location>
        <begin position="862"/>
        <end position="872"/>
    </location>
</feature>
<organism evidence="11 12">
    <name type="scientific">Chrysochromulina tobinii</name>
    <dbReference type="NCBI Taxonomy" id="1460289"/>
    <lineage>
        <taxon>Eukaryota</taxon>
        <taxon>Haptista</taxon>
        <taxon>Haptophyta</taxon>
        <taxon>Prymnesiophyceae</taxon>
        <taxon>Prymnesiales</taxon>
        <taxon>Chrysochromulinaceae</taxon>
        <taxon>Chrysochromulina</taxon>
    </lineage>
</organism>
<evidence type="ECO:0000256" key="4">
    <source>
        <dbReference type="ARBA" id="ARBA00022989"/>
    </source>
</evidence>
<dbReference type="InterPro" id="IPR013122">
    <property type="entry name" value="PKD1_2_channel"/>
</dbReference>
<evidence type="ECO:0000313" key="11">
    <source>
        <dbReference type="EMBL" id="KOO40304.1"/>
    </source>
</evidence>
<dbReference type="PANTHER" id="PTHR10877">
    <property type="entry name" value="POLYCYSTIN FAMILY MEMBER"/>
    <property type="match status" value="1"/>
</dbReference>
<keyword evidence="5 8" id="KW-0472">Membrane</keyword>
<dbReference type="OrthoDB" id="444119at2759"/>
<sequence>MAAIRREIKDLEQQFDEADTEYAEVSKKLKDITQERANVEEELISSNVRLKQLMGELHAQKQLTDQQEKIVVADSRMTMDELSRKVETALLQVLEERFRDEAFTSAITEQSAVSVSDKVRVEFDDDEVFWTLQDNYTFEMLLHDAARYWDVAAQDVMLVDERGAIWPNDGYCRLEMHRNSASKIAMKIKPVAVQVQDEGGEMYGAETEVEESEEEMDQSFLAIAASVEDELLLAQAKGGTLTMKQKLSLRRKMRNELYLFLFFSFIFIWTLYSRRTVRDAFLLQEAIQTAFVEEVFGEYGEITFLDIANTNEMFDWMEGPLQNGLFPDALYNGADVPDARKGYVMTYNRVVGKIRLRQLRIAPDTTCTLSKLISQTDVTSSGMHRHRQFVDHCYGPYDEAFKSTAPFGPLAGEVEAVEGAGDGTGFTFSTDIANKLEGVYISGSATGASFDGSGFVRDLDPRNRSAYIEALHFLKSNLWIDVQTRAVIVSLNTYNGNYNYYCISQFMIEFTQGGSVVPNALNRILRVDLYEPKSFEETNRIIFLYIPEAMVVIGTIAQCVHILWRMYRMKKVTKNFRNLFKDSWVIVDVILCGTLVLSIFLRLMFFLNENRTSFDPFPLVPEDEYREMAELARSYGGVFIIDAFTIMVLVIKSLKYFSLQRDLMLLQRTLSQAISDLGVFLLMLVFLFMGFVIMGLNIFGMQAAGFKSLIDTLGTLFLILLGEFDFEEMREVSPLWSLIFFIFFVVFMFFIVLNIFLAILNDAYTVVHTQVVWDELERRKPLSLRERFEVRRAQWRERRNINRMRKMKRDKIKAAKKLKVEYDKKQKERSLLDRIGKKKKKADAEKAKQAAEAAAANPEKRRTVKRKDKLFE</sequence>
<evidence type="ECO:0000256" key="7">
    <source>
        <dbReference type="SAM" id="MobiDB-lite"/>
    </source>
</evidence>
<evidence type="ECO:0000313" key="12">
    <source>
        <dbReference type="Proteomes" id="UP000037460"/>
    </source>
</evidence>
<dbReference type="EMBL" id="JWZX01000592">
    <property type="protein sequence ID" value="KOO40304.1"/>
    <property type="molecule type" value="Genomic_DNA"/>
</dbReference>
<dbReference type="GO" id="GO:0016020">
    <property type="term" value="C:membrane"/>
    <property type="evidence" value="ECO:0007669"/>
    <property type="project" value="UniProtKB-SubCell"/>
</dbReference>
<feature type="transmembrane region" description="Helical" evidence="8">
    <location>
        <begin position="255"/>
        <end position="272"/>
    </location>
</feature>
<keyword evidence="12" id="KW-1185">Reference proteome</keyword>
<dbReference type="AlphaFoldDB" id="A0A0M0KNB4"/>
<feature type="domain" description="Polycystin cation channel PKD1/PKD2" evidence="9">
    <location>
        <begin position="555"/>
        <end position="767"/>
    </location>
</feature>
<dbReference type="Proteomes" id="UP000037460">
    <property type="component" value="Unassembled WGS sequence"/>
</dbReference>
<keyword evidence="3 8" id="KW-0812">Transmembrane</keyword>
<evidence type="ECO:0000259" key="9">
    <source>
        <dbReference type="Pfam" id="PF08016"/>
    </source>
</evidence>
<feature type="domain" description="Polycystin" evidence="10">
    <location>
        <begin position="304"/>
        <end position="519"/>
    </location>
</feature>
<dbReference type="Pfam" id="PF20519">
    <property type="entry name" value="Polycystin_dom"/>
    <property type="match status" value="1"/>
</dbReference>
<evidence type="ECO:0000259" key="10">
    <source>
        <dbReference type="Pfam" id="PF20519"/>
    </source>
</evidence>
<feature type="transmembrane region" description="Helical" evidence="8">
    <location>
        <begin position="585"/>
        <end position="607"/>
    </location>
</feature>
<dbReference type="Pfam" id="PF08016">
    <property type="entry name" value="PKD_channel"/>
    <property type="match status" value="1"/>
</dbReference>
<evidence type="ECO:0000256" key="1">
    <source>
        <dbReference type="ARBA" id="ARBA00004141"/>
    </source>
</evidence>
<evidence type="ECO:0000256" key="8">
    <source>
        <dbReference type="SAM" id="Phobius"/>
    </source>
</evidence>
<evidence type="ECO:0000256" key="5">
    <source>
        <dbReference type="ARBA" id="ARBA00023136"/>
    </source>
</evidence>
<comment type="caution">
    <text evidence="11">The sequence shown here is derived from an EMBL/GenBank/DDBJ whole genome shotgun (WGS) entry which is preliminary data.</text>
</comment>
<evidence type="ECO:0000256" key="3">
    <source>
        <dbReference type="ARBA" id="ARBA00022692"/>
    </source>
</evidence>
<evidence type="ECO:0000256" key="6">
    <source>
        <dbReference type="SAM" id="Coils"/>
    </source>
</evidence>
<dbReference type="Gene3D" id="1.10.287.70">
    <property type="match status" value="1"/>
</dbReference>
<feature type="region of interest" description="Disordered" evidence="7">
    <location>
        <begin position="824"/>
        <end position="872"/>
    </location>
</feature>
<name>A0A0M0KNB4_9EUKA</name>
<feature type="transmembrane region" description="Helical" evidence="8">
    <location>
        <begin position="736"/>
        <end position="760"/>
    </location>
</feature>
<comment type="similarity">
    <text evidence="2">Belongs to the polycystin family.</text>
</comment>
<accession>A0A0M0KNB4</accession>
<comment type="subcellular location">
    <subcellularLocation>
        <location evidence="1">Membrane</location>
        <topology evidence="1">Multi-pass membrane protein</topology>
    </subcellularLocation>
</comment>
<feature type="transmembrane region" description="Helical" evidence="8">
    <location>
        <begin position="635"/>
        <end position="657"/>
    </location>
</feature>
<feature type="compositionally biased region" description="Basic and acidic residues" evidence="7">
    <location>
        <begin position="824"/>
        <end position="835"/>
    </location>
</feature>
<dbReference type="PANTHER" id="PTHR10877:SF183">
    <property type="entry name" value="AT14535P-RELATED"/>
    <property type="match status" value="1"/>
</dbReference>
<feature type="coiled-coil region" evidence="6">
    <location>
        <begin position="1"/>
        <end position="49"/>
    </location>
</feature>
<reference evidence="12" key="1">
    <citation type="journal article" date="2015" name="PLoS Genet.">
        <title>Genome Sequence and Transcriptome Analyses of Chrysochromulina tobin: Metabolic Tools for Enhanced Algal Fitness in the Prominent Order Prymnesiales (Haptophyceae).</title>
        <authorList>
            <person name="Hovde B.T."/>
            <person name="Deodato C.R."/>
            <person name="Hunsperger H.M."/>
            <person name="Ryken S.A."/>
            <person name="Yost W."/>
            <person name="Jha R.K."/>
            <person name="Patterson J."/>
            <person name="Monnat R.J. Jr."/>
            <person name="Barlow S.B."/>
            <person name="Starkenburg S.R."/>
            <person name="Cattolico R.A."/>
        </authorList>
    </citation>
    <scope>NUCLEOTIDE SEQUENCE</scope>
    <source>
        <strain evidence="12">CCMP291</strain>
    </source>
</reference>
<keyword evidence="6" id="KW-0175">Coiled coil</keyword>
<gene>
    <name evidence="11" type="ORF">Ctob_014001</name>
</gene>
<keyword evidence="4 8" id="KW-1133">Transmembrane helix</keyword>
<feature type="transmembrane region" description="Helical" evidence="8">
    <location>
        <begin position="542"/>
        <end position="564"/>
    </location>
</feature>
<proteinExistence type="inferred from homology"/>
<dbReference type="InterPro" id="IPR046791">
    <property type="entry name" value="Polycystin_dom"/>
</dbReference>
<protein>
    <submittedName>
        <fullName evidence="11">Polycystic kidney disease 2-like 1</fullName>
    </submittedName>
</protein>
<feature type="transmembrane region" description="Helical" evidence="8">
    <location>
        <begin position="677"/>
        <end position="699"/>
    </location>
</feature>
<evidence type="ECO:0000256" key="2">
    <source>
        <dbReference type="ARBA" id="ARBA00007200"/>
    </source>
</evidence>